<dbReference type="PANTHER" id="PTHR38924">
    <property type="entry name" value="ASPARAGINE AND ASPARTATE RICH PROTEIN 1"/>
    <property type="match status" value="1"/>
</dbReference>
<comment type="caution">
    <text evidence="8">The sequence shown here is derived from an EMBL/GenBank/DDBJ whole genome shotgun (WGS) entry which is preliminary data.</text>
</comment>
<evidence type="ECO:0000259" key="6">
    <source>
        <dbReference type="PROSITE" id="PS50157"/>
    </source>
</evidence>
<dbReference type="InterPro" id="IPR003126">
    <property type="entry name" value="Znf_UBR"/>
</dbReference>
<dbReference type="SMART" id="SM00396">
    <property type="entry name" value="ZnF_UBR1"/>
    <property type="match status" value="1"/>
</dbReference>
<evidence type="ECO:0000256" key="3">
    <source>
        <dbReference type="ARBA" id="ARBA00022833"/>
    </source>
</evidence>
<proteinExistence type="predicted"/>
<dbReference type="OrthoDB" id="15304at2759"/>
<dbReference type="PROSITE" id="PS51157">
    <property type="entry name" value="ZF_UBR"/>
    <property type="match status" value="1"/>
</dbReference>
<gene>
    <name evidence="8" type="ORF">PSON_ATCC_30995.1.T0960207</name>
</gene>
<feature type="domain" description="C2H2-type" evidence="6">
    <location>
        <begin position="1324"/>
        <end position="1353"/>
    </location>
</feature>
<organism evidence="8 9">
    <name type="scientific">Paramecium sonneborni</name>
    <dbReference type="NCBI Taxonomy" id="65129"/>
    <lineage>
        <taxon>Eukaryota</taxon>
        <taxon>Sar</taxon>
        <taxon>Alveolata</taxon>
        <taxon>Ciliophora</taxon>
        <taxon>Intramacronucleata</taxon>
        <taxon>Oligohymenophorea</taxon>
        <taxon>Peniculida</taxon>
        <taxon>Parameciidae</taxon>
        <taxon>Paramecium</taxon>
    </lineage>
</organism>
<dbReference type="PROSITE" id="PS00028">
    <property type="entry name" value="ZINC_FINGER_C2H2_1"/>
    <property type="match status" value="1"/>
</dbReference>
<accession>A0A8S1Q6C6</accession>
<keyword evidence="1" id="KW-0479">Metal-binding</keyword>
<evidence type="ECO:0000259" key="7">
    <source>
        <dbReference type="PROSITE" id="PS51157"/>
    </source>
</evidence>
<evidence type="ECO:0000313" key="9">
    <source>
        <dbReference type="Proteomes" id="UP000692954"/>
    </source>
</evidence>
<evidence type="ECO:0000313" key="8">
    <source>
        <dbReference type="EMBL" id="CAD8110843.1"/>
    </source>
</evidence>
<dbReference type="Proteomes" id="UP000692954">
    <property type="component" value="Unassembled WGS sequence"/>
</dbReference>
<keyword evidence="3" id="KW-0862">Zinc</keyword>
<reference evidence="8" key="1">
    <citation type="submission" date="2021-01" db="EMBL/GenBank/DDBJ databases">
        <authorList>
            <consortium name="Genoscope - CEA"/>
            <person name="William W."/>
        </authorList>
    </citation>
    <scope>NUCLEOTIDE SEQUENCE</scope>
</reference>
<dbReference type="CDD" id="cd19670">
    <property type="entry name" value="UBR-box_UBR1_2_3"/>
    <property type="match status" value="1"/>
</dbReference>
<keyword evidence="2 4" id="KW-0863">Zinc-finger</keyword>
<dbReference type="PANTHER" id="PTHR38924:SF2">
    <property type="entry name" value="CHROMOSOME UNDETERMINED SCAFFOLD_10, WHOLE GENOME SHOTGUN SEQUENCE"/>
    <property type="match status" value="1"/>
</dbReference>
<evidence type="ECO:0000256" key="2">
    <source>
        <dbReference type="ARBA" id="ARBA00022771"/>
    </source>
</evidence>
<feature type="domain" description="UBR-type" evidence="7">
    <location>
        <begin position="47"/>
        <end position="118"/>
    </location>
</feature>
<evidence type="ECO:0000256" key="1">
    <source>
        <dbReference type="ARBA" id="ARBA00022723"/>
    </source>
</evidence>
<evidence type="ECO:0000256" key="4">
    <source>
        <dbReference type="PROSITE-ProRule" id="PRU00042"/>
    </source>
</evidence>
<feature type="zinc finger region" description="UBR-type" evidence="5">
    <location>
        <begin position="47"/>
        <end position="118"/>
    </location>
</feature>
<dbReference type="GO" id="GO:0008270">
    <property type="term" value="F:zinc ion binding"/>
    <property type="evidence" value="ECO:0007669"/>
    <property type="project" value="UniProtKB-KW"/>
</dbReference>
<evidence type="ECO:0000256" key="5">
    <source>
        <dbReference type="PROSITE-ProRule" id="PRU00508"/>
    </source>
</evidence>
<dbReference type="InterPro" id="IPR013087">
    <property type="entry name" value="Znf_C2H2_type"/>
</dbReference>
<dbReference type="EMBL" id="CAJJDN010000096">
    <property type="protein sequence ID" value="CAD8110843.1"/>
    <property type="molecule type" value="Genomic_DNA"/>
</dbReference>
<name>A0A8S1Q6C6_9CILI</name>
<keyword evidence="9" id="KW-1185">Reference proteome</keyword>
<sequence length="1437" mass="170123">MSKTPSLEQFLTNTNQEIENNQIFHYFISSNQEDRKQFDQSKNPQQSLCGAHVSPQSLSFQCFDCAPDPHHMYCGNCFQLELHQNHRAFFKKEASGCCDCGDPSAISNKDSFCKLHKEQQIDITNEIQKVKPNIREAILNFLKESFQIYFQKCEQAMNLQSKVLNPFLIQCYHISHIINYMQVQKQLNNHQNIKNTYQAILAANHIQNIIIDFLYWLCQDRTSLALLIAGFLKSNYRDGVTYFEQVIYYQELKNMLDFDHDNKFEKLLYVLNIDEKFRLFTQDIFLTRQNDLWKIYEIQTFDGAVIVEEYIQSFENFIQNGVFCTKEKNQLQLFENYFKKMNTCKEKYQAFSVKAVNFFQMHTQFVSEEFQDIQFTSPKIKQLLDMNTKLLNILNTCYLGNIDSYFLMLEFFSLKFQYNYFIKSFNNTLTMLFKNYETSELQIEEIAQLNPNQFFLTALFQSYSQIKGFSRSDLLYQPLISETQIQLNLLYIEQRQVFIMKQCLTKYLASPQITTIAKQNFINILFYWTYEVIKTNKNNKEQYNYLSALYHNNLNQKNIEKDQMKIILRLNYFIYRSGSLIDKFFIILLTYLFQQKGFKSSSQFKMFLRTILKQNEQDLQFNLFNIFERCVHNFISLLYTPLNEMVSKSYFAIGKEQLESYDMAYIKFYFILYKNEALDQMITIIQSRKYFSDFTQSQYFIQIIARIIGCDKSFSCVCQALYNQNNLPKDLSFNIFQILSNLFILNHYQEYSEIKSTFEQASFSVSNLELYILNFCELDVNINKLKLKSHQQILEYFQIQSQNYIDSTSNHTYFNPLLFLNDQSIASQIGEHLSTLKKQDYFIKFGNFIEQLQEFDQLKGINLEFMEFFAQDSNVNLIISEINPSYNSSTEIKLIERLASIRAYLKIDNQQICESLSKLQMSKLQDQQNIQLIVNKFANSKNIIEVESEILQIKSLQNVKMNKIKAKFKQKIESFQQNDIVLIDDQKNQDQQCDTCALCRLDLDESQNCCIPILIQANPYLKHFQIYPPDLRNQIMKDQLNLLKVSIISCKHKFHDKCLIASYSYSQKQKVLPLWFQLQCPVCKSTSENKLPINKNKSNEQFDELNNWLLLQCQNLGIKNYLNEKYGESIEHKLKEIYLSLLVDLLIQLFMDPLEFIRQDKNFVFLNILDCLFQICKKITINLFDFQNEQTILLVIINLILELLILNNHQQKSLNDFLLDNQDQIKLKILQFDLTLQIKNQLMKCFALNIQQEQSLIIQFNQYIDQFNKNNLINIVKQQITENLRFKFKSFYDHYFNQPCQFCKGFSNAPKSSDQFICLLCCQKVCDVECKKLFSKSGNMNVHAQLNHQGNTIFISLKTGQLALLSSPLTCFGYKNLYQNKFGQLIKITNIETQWEEYYINNKVLTDIAEIIISNSLKQVIKNQELNYNQLDLRGFY</sequence>
<dbReference type="PROSITE" id="PS50157">
    <property type="entry name" value="ZINC_FINGER_C2H2_2"/>
    <property type="match status" value="1"/>
</dbReference>
<protein>
    <submittedName>
        <fullName evidence="8">Uncharacterized protein</fullName>
    </submittedName>
</protein>
<dbReference type="Pfam" id="PF02207">
    <property type="entry name" value="zf-UBR"/>
    <property type="match status" value="1"/>
</dbReference>